<dbReference type="RefSeq" id="WP_069583380.1">
    <property type="nucleotide sequence ID" value="NZ_LMVM01000001.1"/>
</dbReference>
<accession>A0A2A2H9C1</accession>
<dbReference type="Pfam" id="PF04463">
    <property type="entry name" value="2-thiour_desulf"/>
    <property type="match status" value="1"/>
</dbReference>
<dbReference type="Proteomes" id="UP000217784">
    <property type="component" value="Unassembled WGS sequence"/>
</dbReference>
<keyword evidence="3" id="KW-1185">Reference proteome</keyword>
<protein>
    <recommendedName>
        <fullName evidence="1">DUF1722 domain-containing protein</fullName>
    </recommendedName>
</protein>
<dbReference type="PANTHER" id="PTHR30087:SF0">
    <property type="entry name" value="INNER MEMBRANE PROTEIN"/>
    <property type="match status" value="1"/>
</dbReference>
<dbReference type="PANTHER" id="PTHR30087">
    <property type="entry name" value="INNER MEMBRANE PROTEIN"/>
    <property type="match status" value="1"/>
</dbReference>
<dbReference type="AlphaFoldDB" id="A0A2A2H9C1"/>
<proteinExistence type="predicted"/>
<evidence type="ECO:0000313" key="2">
    <source>
        <dbReference type="EMBL" id="PAV05926.1"/>
    </source>
</evidence>
<dbReference type="Pfam" id="PF08349">
    <property type="entry name" value="DUF1722"/>
    <property type="match status" value="1"/>
</dbReference>
<dbReference type="InterPro" id="IPR017087">
    <property type="entry name" value="UCP037004"/>
</dbReference>
<dbReference type="PIRSF" id="PIRSF037004">
    <property type="entry name" value="UCP037004"/>
    <property type="match status" value="1"/>
</dbReference>
<gene>
    <name evidence="2" type="ORF">ASJ80_13805</name>
</gene>
<feature type="domain" description="DUF1722" evidence="1">
    <location>
        <begin position="190"/>
        <end position="306"/>
    </location>
</feature>
<reference evidence="2 3" key="1">
    <citation type="journal article" date="2017" name="BMC Genomics">
        <title>Genomic analysis of methanogenic archaea reveals a shift towards energy conservation.</title>
        <authorList>
            <person name="Gilmore S.P."/>
            <person name="Henske J.K."/>
            <person name="Sexton J.A."/>
            <person name="Solomon K.V."/>
            <person name="Seppala S."/>
            <person name="Yoo J.I."/>
            <person name="Huyett L.M."/>
            <person name="Pressman A."/>
            <person name="Cogan J.Z."/>
            <person name="Kivenson V."/>
            <person name="Peng X."/>
            <person name="Tan Y."/>
            <person name="Valentine D.L."/>
            <person name="O'Malley M.A."/>
        </authorList>
    </citation>
    <scope>NUCLEOTIDE SEQUENCE [LARGE SCALE GENOMIC DNA]</scope>
    <source>
        <strain evidence="2 3">M.o.H.</strain>
    </source>
</reference>
<dbReference type="OrthoDB" id="2675at2157"/>
<dbReference type="InterPro" id="IPR013560">
    <property type="entry name" value="DUF1722"/>
</dbReference>
<dbReference type="InterPro" id="IPR007553">
    <property type="entry name" value="2-thiour_desulf"/>
</dbReference>
<evidence type="ECO:0000313" key="3">
    <source>
        <dbReference type="Proteomes" id="UP000217784"/>
    </source>
</evidence>
<evidence type="ECO:0000259" key="1">
    <source>
        <dbReference type="Pfam" id="PF08349"/>
    </source>
</evidence>
<dbReference type="EMBL" id="LMVM01000001">
    <property type="protein sequence ID" value="PAV05926.1"/>
    <property type="molecule type" value="Genomic_DNA"/>
</dbReference>
<comment type="caution">
    <text evidence="2">The sequence shown here is derived from an EMBL/GenBank/DDBJ whole genome shotgun (WGS) entry which is preliminary data.</text>
</comment>
<sequence length="315" mass="36574">MRKFVKPRLIVSKCIGFEACRYNGLIIKSEFVEKLKDHADFYPVCPEVEIGLGIPRDPIRIIEFEGELILYQPAAGLDITEEMKKFTQNFLGKIDDIDGFILKNRSPSCGIKAVKVYQGFGNSRTKSRAGFFGNAVLEMFPYLAVEDEGRLRNLKIRENFLTKLYILADFRKVKKSRSLNELIKFHSHNKMLLMAHNQENTRKLGRIIGNADKKTFDELISKYQKIFYDSILDPPQNKANINVLMHAVGYFSKELTHDEKAFFLDSVEKYRNGIFPLFVCLNILKSWIIRFNNEYLTDQTFFEPYPEELIPITVV</sequence>
<organism evidence="2 3">
    <name type="scientific">Methanobacterium bryantii</name>
    <dbReference type="NCBI Taxonomy" id="2161"/>
    <lineage>
        <taxon>Archaea</taxon>
        <taxon>Methanobacteriati</taxon>
        <taxon>Methanobacteriota</taxon>
        <taxon>Methanomada group</taxon>
        <taxon>Methanobacteria</taxon>
        <taxon>Methanobacteriales</taxon>
        <taxon>Methanobacteriaceae</taxon>
        <taxon>Methanobacterium</taxon>
    </lineage>
</organism>
<name>A0A2A2H9C1_METBR</name>